<sequence length="366" mass="40801">MASVNTPVYDRLAELKAFDDTHAGVKGLLDAGVRSVPRIFIAPPEVQASIEHQPEHGAPLQVPIIDLSAVADERTRREAVEQIGRAAESWGFFQVVGPGVPDRVLDEMLVGVRRFNEGNPQEKAALYSRDPARKVRFSSNFDLYQARTANWRDTLFCATAPDPPSPADFPPTCRDIIMEYSKHIAEVGEALFELLSEALGLCPQHLKDMECNKGQVLVCHYYPECPQPELTIGTSRHSDSGFLSVLLQDDVGGLQVLHQNQWVDVPPVAGALVINLGDLMQLITNDRFKSVEHRVLANRDGSRVSVACFFTTHLYSCSSARLYGPMKELLSEDNPPRYRETLASDFTRYYYSKGLSDESALLHFRL</sequence>
<name>A0A843XQD9_COLES</name>
<proteinExistence type="inferred from homology"/>
<feature type="domain" description="Fe2OG dioxygenase" evidence="6">
    <location>
        <begin position="212"/>
        <end position="313"/>
    </location>
</feature>
<evidence type="ECO:0000259" key="6">
    <source>
        <dbReference type="PROSITE" id="PS51471"/>
    </source>
</evidence>
<keyword evidence="3 5" id="KW-0560">Oxidoreductase</keyword>
<dbReference type="Pfam" id="PF03171">
    <property type="entry name" value="2OG-FeII_Oxy"/>
    <property type="match status" value="1"/>
</dbReference>
<gene>
    <name evidence="7" type="ORF">Taro_054173</name>
</gene>
<keyword evidence="2 5" id="KW-0479">Metal-binding</keyword>
<dbReference type="FunFam" id="2.60.120.330:FF:000005">
    <property type="entry name" value="1-aminocyclopropane-1-carboxylate oxidase homolog 1"/>
    <property type="match status" value="1"/>
</dbReference>
<comment type="caution">
    <text evidence="7">The sequence shown here is derived from an EMBL/GenBank/DDBJ whole genome shotgun (WGS) entry which is preliminary data.</text>
</comment>
<organism evidence="7 8">
    <name type="scientific">Colocasia esculenta</name>
    <name type="common">Wild taro</name>
    <name type="synonym">Arum esculentum</name>
    <dbReference type="NCBI Taxonomy" id="4460"/>
    <lineage>
        <taxon>Eukaryota</taxon>
        <taxon>Viridiplantae</taxon>
        <taxon>Streptophyta</taxon>
        <taxon>Embryophyta</taxon>
        <taxon>Tracheophyta</taxon>
        <taxon>Spermatophyta</taxon>
        <taxon>Magnoliopsida</taxon>
        <taxon>Liliopsida</taxon>
        <taxon>Araceae</taxon>
        <taxon>Aroideae</taxon>
        <taxon>Colocasieae</taxon>
        <taxon>Colocasia</taxon>
    </lineage>
</organism>
<dbReference type="Proteomes" id="UP000652761">
    <property type="component" value="Unassembled WGS sequence"/>
</dbReference>
<dbReference type="GO" id="GO:0046872">
    <property type="term" value="F:metal ion binding"/>
    <property type="evidence" value="ECO:0007669"/>
    <property type="project" value="UniProtKB-KW"/>
</dbReference>
<evidence type="ECO:0000256" key="4">
    <source>
        <dbReference type="ARBA" id="ARBA00023004"/>
    </source>
</evidence>
<dbReference type="PANTHER" id="PTHR10209:SF859">
    <property type="entry name" value="OS03G0690500 PROTEIN"/>
    <property type="match status" value="1"/>
</dbReference>
<accession>A0A843XQD9</accession>
<dbReference type="PROSITE" id="PS51471">
    <property type="entry name" value="FE2OG_OXY"/>
    <property type="match status" value="1"/>
</dbReference>
<protein>
    <recommendedName>
        <fullName evidence="6">Fe2OG dioxygenase domain-containing protein</fullName>
    </recommendedName>
</protein>
<evidence type="ECO:0000256" key="5">
    <source>
        <dbReference type="RuleBase" id="RU003682"/>
    </source>
</evidence>
<evidence type="ECO:0000313" key="7">
    <source>
        <dbReference type="EMBL" id="MQM21137.1"/>
    </source>
</evidence>
<dbReference type="GO" id="GO:0051213">
    <property type="term" value="F:dioxygenase activity"/>
    <property type="evidence" value="ECO:0007669"/>
    <property type="project" value="UniProtKB-ARBA"/>
</dbReference>
<dbReference type="InterPro" id="IPR026992">
    <property type="entry name" value="DIOX_N"/>
</dbReference>
<keyword evidence="4 5" id="KW-0408">Iron</keyword>
<dbReference type="PANTHER" id="PTHR10209">
    <property type="entry name" value="OXIDOREDUCTASE, 2OG-FE II OXYGENASE FAMILY PROTEIN"/>
    <property type="match status" value="1"/>
</dbReference>
<evidence type="ECO:0000313" key="8">
    <source>
        <dbReference type="Proteomes" id="UP000652761"/>
    </source>
</evidence>
<comment type="similarity">
    <text evidence="1 5">Belongs to the iron/ascorbate-dependent oxidoreductase family.</text>
</comment>
<evidence type="ECO:0000256" key="2">
    <source>
        <dbReference type="ARBA" id="ARBA00022723"/>
    </source>
</evidence>
<dbReference type="AlphaFoldDB" id="A0A843XQD9"/>
<dbReference type="Pfam" id="PF14226">
    <property type="entry name" value="DIOX_N"/>
    <property type="match status" value="1"/>
</dbReference>
<reference evidence="7" key="1">
    <citation type="submission" date="2017-07" db="EMBL/GenBank/DDBJ databases">
        <title>Taro Niue Genome Assembly and Annotation.</title>
        <authorList>
            <person name="Atibalentja N."/>
            <person name="Keating K."/>
            <person name="Fields C.J."/>
        </authorList>
    </citation>
    <scope>NUCLEOTIDE SEQUENCE</scope>
    <source>
        <strain evidence="7">Niue_2</strain>
        <tissue evidence="7">Leaf</tissue>
    </source>
</reference>
<dbReference type="InterPro" id="IPR027443">
    <property type="entry name" value="IPNS-like_sf"/>
</dbReference>
<dbReference type="InterPro" id="IPR005123">
    <property type="entry name" value="Oxoglu/Fe-dep_dioxygenase_dom"/>
</dbReference>
<dbReference type="EMBL" id="NMUH01010636">
    <property type="protein sequence ID" value="MQM21137.1"/>
    <property type="molecule type" value="Genomic_DNA"/>
</dbReference>
<keyword evidence="8" id="KW-1185">Reference proteome</keyword>
<evidence type="ECO:0000256" key="1">
    <source>
        <dbReference type="ARBA" id="ARBA00008056"/>
    </source>
</evidence>
<dbReference type="Gene3D" id="2.60.120.330">
    <property type="entry name" value="B-lactam Antibiotic, Isopenicillin N Synthase, Chain"/>
    <property type="match status" value="1"/>
</dbReference>
<dbReference type="OrthoDB" id="288590at2759"/>
<dbReference type="SUPFAM" id="SSF51197">
    <property type="entry name" value="Clavaminate synthase-like"/>
    <property type="match status" value="1"/>
</dbReference>
<evidence type="ECO:0000256" key="3">
    <source>
        <dbReference type="ARBA" id="ARBA00023002"/>
    </source>
</evidence>
<dbReference type="InterPro" id="IPR044861">
    <property type="entry name" value="IPNS-like_FE2OG_OXY"/>
</dbReference>